<dbReference type="Pfam" id="PF00067">
    <property type="entry name" value="p450"/>
    <property type="match status" value="1"/>
</dbReference>
<dbReference type="SUPFAM" id="SSF48264">
    <property type="entry name" value="Cytochrome P450"/>
    <property type="match status" value="1"/>
</dbReference>
<evidence type="ECO:0000256" key="27">
    <source>
        <dbReference type="ARBA" id="ARBA00050344"/>
    </source>
</evidence>
<name>A0A9W9YJR0_9CNID</name>
<comment type="catalytic activity">
    <reaction evidence="30">
        <text>cholesterol + reduced [NADPH--hemoprotein reductase] + O2 = (24S)-hydroxycholesterol + oxidized [NADPH--hemoprotein reductase] + H2O + H(+)</text>
        <dbReference type="Rhea" id="RHEA:22716"/>
        <dbReference type="Rhea" id="RHEA-COMP:11964"/>
        <dbReference type="Rhea" id="RHEA-COMP:11965"/>
        <dbReference type="ChEBI" id="CHEBI:15377"/>
        <dbReference type="ChEBI" id="CHEBI:15378"/>
        <dbReference type="ChEBI" id="CHEBI:15379"/>
        <dbReference type="ChEBI" id="CHEBI:16113"/>
        <dbReference type="ChEBI" id="CHEBI:34310"/>
        <dbReference type="ChEBI" id="CHEBI:57618"/>
        <dbReference type="ChEBI" id="CHEBI:58210"/>
        <dbReference type="EC" id="1.14.14.25"/>
    </reaction>
    <physiologicalReaction direction="left-to-right" evidence="30">
        <dbReference type="Rhea" id="RHEA:22717"/>
    </physiologicalReaction>
</comment>
<gene>
    <name evidence="49" type="ORF">OS493_036100</name>
</gene>
<dbReference type="Gene3D" id="1.10.630.10">
    <property type="entry name" value="Cytochrome P450"/>
    <property type="match status" value="1"/>
</dbReference>
<evidence type="ECO:0000256" key="17">
    <source>
        <dbReference type="ARBA" id="ARBA00023033"/>
    </source>
</evidence>
<comment type="function">
    <text evidence="40">P450 monooxygenase that plays a major role in cholesterol homeostasis in the brain. Primarily catalyzes the hydroxylation (with S stereochemistry) at C-24 of cholesterol side chain, triggering cholesterol diffusion out of neurons and its further degradation. By promoting constant cholesterol elimination in neurons, may activate the mevalonate pathway and coordinate the synthesis of new cholesterol and nonsterol isoprenoids involved in synaptic activity and learning. Further hydroxylates cholesterol derivatives and hormone steroids on both the ring and side chain of these molecules, converting them into active oxysterols involved in lipid signaling and biosynthesis. Acts as an epoxidase converting cholesta-5,24-dien-3beta-ol/desmosterol into (24S),25-epoxycholesterol, an abundant lipid ligand of nuclear NR1H2 and NR1H3 receptors shown to promote neurogenesis in developing brain. May also catalyze the oxidative metabolism of xenobiotics, such as clotrimazole.</text>
</comment>
<keyword evidence="11" id="KW-0256">Endoplasmic reticulum</keyword>
<evidence type="ECO:0000256" key="32">
    <source>
        <dbReference type="ARBA" id="ARBA00051503"/>
    </source>
</evidence>
<evidence type="ECO:0000256" key="44">
    <source>
        <dbReference type="ARBA" id="ARBA00079170"/>
    </source>
</evidence>
<evidence type="ECO:0000256" key="39">
    <source>
        <dbReference type="ARBA" id="ARBA00052870"/>
    </source>
</evidence>
<keyword evidence="13 48" id="KW-1133">Transmembrane helix</keyword>
<evidence type="ECO:0000256" key="26">
    <source>
        <dbReference type="ARBA" id="ARBA00050139"/>
    </source>
</evidence>
<dbReference type="PRINTS" id="PR00385">
    <property type="entry name" value="P450"/>
</dbReference>
<comment type="catalytic activity">
    <reaction evidence="39">
        <text>desmosterol + reduced [NADPH--hemoprotein reductase] + O2 = (24S)-25-epoxycholesterol + oxidized [NADPH--hemoprotein reductase] + H2O + H(+)</text>
        <dbReference type="Rhea" id="RHEA:53232"/>
        <dbReference type="Rhea" id="RHEA-COMP:11964"/>
        <dbReference type="Rhea" id="RHEA-COMP:11965"/>
        <dbReference type="ChEBI" id="CHEBI:15377"/>
        <dbReference type="ChEBI" id="CHEBI:15378"/>
        <dbReference type="ChEBI" id="CHEBI:15379"/>
        <dbReference type="ChEBI" id="CHEBI:17737"/>
        <dbReference type="ChEBI" id="CHEBI:41633"/>
        <dbReference type="ChEBI" id="CHEBI:57618"/>
        <dbReference type="ChEBI" id="CHEBI:58210"/>
    </reaction>
    <physiologicalReaction direction="left-to-right" evidence="39">
        <dbReference type="Rhea" id="RHEA:53233"/>
    </physiologicalReaction>
</comment>
<comment type="catalytic activity">
    <reaction evidence="35">
        <text>cholestanol + reduced [NADPH--hemoprotein reductase] + O2 = (24S)-hydroxycholestanol + oxidized [NADPH--hemoprotein reductase] + H2O + H(+)</text>
        <dbReference type="Rhea" id="RHEA:53808"/>
        <dbReference type="Rhea" id="RHEA-COMP:11964"/>
        <dbReference type="Rhea" id="RHEA-COMP:11965"/>
        <dbReference type="ChEBI" id="CHEBI:15377"/>
        <dbReference type="ChEBI" id="CHEBI:15378"/>
        <dbReference type="ChEBI" id="CHEBI:15379"/>
        <dbReference type="ChEBI" id="CHEBI:57618"/>
        <dbReference type="ChEBI" id="CHEBI:58210"/>
        <dbReference type="ChEBI" id="CHEBI:86570"/>
        <dbReference type="ChEBI" id="CHEBI:137687"/>
    </reaction>
    <physiologicalReaction direction="left-to-right" evidence="35">
        <dbReference type="Rhea" id="RHEA:53809"/>
    </physiologicalReaction>
</comment>
<protein>
    <recommendedName>
        <fullName evidence="42">Cholesterol 24-hydroxylase</fullName>
        <ecNumber evidence="41">1.14.14.25</ecNumber>
    </recommendedName>
    <alternativeName>
        <fullName evidence="44">Cholesterol 24-monooxygenase</fullName>
    </alternativeName>
    <alternativeName>
        <fullName evidence="43">Cholesterol 24S-hydroxylase</fullName>
    </alternativeName>
    <alternativeName>
        <fullName evidence="45">Cytochrome P450 46A1</fullName>
    </alternativeName>
</protein>
<comment type="catalytic activity">
    <reaction evidence="31">
        <text>testosterone + reduced [NADPH--hemoprotein reductase] + O2 = 16beta,17beta-dihydroxyandrost-4-en-3-one + oxidized [NADPH--hemoprotein reductase] + H2O + H(+)</text>
        <dbReference type="Rhea" id="RHEA:46304"/>
        <dbReference type="Rhea" id="RHEA-COMP:11964"/>
        <dbReference type="Rhea" id="RHEA-COMP:11965"/>
        <dbReference type="ChEBI" id="CHEBI:15377"/>
        <dbReference type="ChEBI" id="CHEBI:15378"/>
        <dbReference type="ChEBI" id="CHEBI:15379"/>
        <dbReference type="ChEBI" id="CHEBI:17347"/>
        <dbReference type="ChEBI" id="CHEBI:57618"/>
        <dbReference type="ChEBI" id="CHEBI:58210"/>
        <dbReference type="ChEBI" id="CHEBI:83027"/>
    </reaction>
    <physiologicalReaction direction="left-to-right" evidence="31">
        <dbReference type="Rhea" id="RHEA:46305"/>
    </physiologicalReaction>
</comment>
<evidence type="ECO:0000256" key="48">
    <source>
        <dbReference type="SAM" id="Phobius"/>
    </source>
</evidence>
<proteinExistence type="inferred from homology"/>
<evidence type="ECO:0000256" key="9">
    <source>
        <dbReference type="ARBA" id="ARBA00022692"/>
    </source>
</evidence>
<evidence type="ECO:0000256" key="24">
    <source>
        <dbReference type="ARBA" id="ARBA00034110"/>
    </source>
</evidence>
<evidence type="ECO:0000256" key="20">
    <source>
        <dbReference type="ARBA" id="ARBA00023166"/>
    </source>
</evidence>
<dbReference type="EC" id="1.14.14.25" evidence="41"/>
<dbReference type="GO" id="GO:0033781">
    <property type="term" value="F:cholesterol 24-hydroxylase activity"/>
    <property type="evidence" value="ECO:0007669"/>
    <property type="project" value="UniProtKB-EC"/>
</dbReference>
<evidence type="ECO:0000256" key="28">
    <source>
        <dbReference type="ARBA" id="ARBA00050430"/>
    </source>
</evidence>
<dbReference type="GO" id="GO:0098793">
    <property type="term" value="C:presynapse"/>
    <property type="evidence" value="ECO:0007669"/>
    <property type="project" value="UniProtKB-SubCell"/>
</dbReference>
<evidence type="ECO:0000313" key="50">
    <source>
        <dbReference type="Proteomes" id="UP001163046"/>
    </source>
</evidence>
<comment type="subcellular location">
    <subcellularLocation>
        <location evidence="3">Cell projection</location>
        <location evidence="3">Dendrite</location>
    </subcellularLocation>
    <subcellularLocation>
        <location evidence="4">Endoplasmic reticulum membrane</location>
        <topology evidence="4">Single-pass membrane protein</topology>
    </subcellularLocation>
    <subcellularLocation>
        <location evidence="2">Microsome membrane</location>
        <topology evidence="2">Single-pass membrane protein</topology>
    </subcellularLocation>
    <subcellularLocation>
        <location evidence="24">Postsynapse</location>
    </subcellularLocation>
    <subcellularLocation>
        <location evidence="23">Presynapse</location>
    </subcellularLocation>
</comment>
<keyword evidence="21" id="KW-0753">Steroid metabolism</keyword>
<evidence type="ECO:0000256" key="1">
    <source>
        <dbReference type="ARBA" id="ARBA00001971"/>
    </source>
</evidence>
<evidence type="ECO:0000256" key="42">
    <source>
        <dbReference type="ARBA" id="ARBA00068948"/>
    </source>
</evidence>
<comment type="catalytic activity">
    <reaction evidence="27">
        <text>testosterone + reduced [NADPH--hemoprotein reductase] + O2 = 2-hydroxytestosterone + oxidized [NADPH--hemoprotein reductase] + H2O + H(+)</text>
        <dbReference type="Rhea" id="RHEA:46300"/>
        <dbReference type="Rhea" id="RHEA-COMP:11964"/>
        <dbReference type="Rhea" id="RHEA-COMP:11965"/>
        <dbReference type="ChEBI" id="CHEBI:15377"/>
        <dbReference type="ChEBI" id="CHEBI:15378"/>
        <dbReference type="ChEBI" id="CHEBI:15379"/>
        <dbReference type="ChEBI" id="CHEBI:17347"/>
        <dbReference type="ChEBI" id="CHEBI:57618"/>
        <dbReference type="ChEBI" id="CHEBI:58210"/>
        <dbReference type="ChEBI" id="CHEBI:86013"/>
    </reaction>
    <physiologicalReaction direction="left-to-right" evidence="27">
        <dbReference type="Rhea" id="RHEA:46301"/>
    </physiologicalReaction>
</comment>
<accession>A0A9W9YJR0</accession>
<dbReference type="InterPro" id="IPR001128">
    <property type="entry name" value="Cyt_P450"/>
</dbReference>
<comment type="catalytic activity">
    <reaction evidence="34">
        <text>7alpha-hydroxycholesterol + reduced [NADPH--hemoprotein reductase] + O2 = (24S)-7alpha-dihydroxycholesterol + oxidized [NADPH--hemoprotein reductase] + H2O + H(+)</text>
        <dbReference type="Rhea" id="RHEA:46380"/>
        <dbReference type="Rhea" id="RHEA-COMP:11964"/>
        <dbReference type="Rhea" id="RHEA-COMP:11965"/>
        <dbReference type="ChEBI" id="CHEBI:15377"/>
        <dbReference type="ChEBI" id="CHEBI:15378"/>
        <dbReference type="ChEBI" id="CHEBI:15379"/>
        <dbReference type="ChEBI" id="CHEBI:17500"/>
        <dbReference type="ChEBI" id="CHEBI:37640"/>
        <dbReference type="ChEBI" id="CHEBI:57618"/>
        <dbReference type="ChEBI" id="CHEBI:58210"/>
    </reaction>
    <physiologicalReaction direction="left-to-right" evidence="34">
        <dbReference type="Rhea" id="RHEA:46381"/>
    </physiologicalReaction>
</comment>
<dbReference type="PRINTS" id="PR00463">
    <property type="entry name" value="EP450I"/>
</dbReference>
<keyword evidence="12" id="KW-0492">Microsome</keyword>
<reference evidence="49" key="1">
    <citation type="submission" date="2023-01" db="EMBL/GenBank/DDBJ databases">
        <title>Genome assembly of the deep-sea coral Lophelia pertusa.</title>
        <authorList>
            <person name="Herrera S."/>
            <person name="Cordes E."/>
        </authorList>
    </citation>
    <scope>NUCLEOTIDE SEQUENCE</scope>
    <source>
        <strain evidence="49">USNM1676648</strain>
        <tissue evidence="49">Polyp</tissue>
    </source>
</reference>
<evidence type="ECO:0000256" key="34">
    <source>
        <dbReference type="ARBA" id="ARBA00051606"/>
    </source>
</evidence>
<keyword evidence="7" id="KW-0153">Cholesterol metabolism</keyword>
<evidence type="ECO:0000256" key="25">
    <source>
        <dbReference type="ARBA" id="ARBA00049645"/>
    </source>
</evidence>
<dbReference type="GO" id="GO:0005789">
    <property type="term" value="C:endoplasmic reticulum membrane"/>
    <property type="evidence" value="ECO:0007669"/>
    <property type="project" value="UniProtKB-SubCell"/>
</dbReference>
<comment type="pathway">
    <text evidence="25">Steroid metabolism; cholesterol degradation.</text>
</comment>
<evidence type="ECO:0000256" key="16">
    <source>
        <dbReference type="ARBA" id="ARBA00023018"/>
    </source>
</evidence>
<evidence type="ECO:0000256" key="45">
    <source>
        <dbReference type="ARBA" id="ARBA00080170"/>
    </source>
</evidence>
<dbReference type="Proteomes" id="UP001163046">
    <property type="component" value="Unassembled WGS sequence"/>
</dbReference>
<dbReference type="InterPro" id="IPR002401">
    <property type="entry name" value="Cyt_P450_E_grp-I"/>
</dbReference>
<comment type="catalytic activity">
    <reaction evidence="29">
        <text>7-dehydrocholesterol + reduced [NADPH--hemoprotein reductase] + O2 = cholesta-5,7-dien-3beta,25-diol + oxidized [NADPH--hemoprotein reductase] + H2O + H(+)</text>
        <dbReference type="Rhea" id="RHEA:53240"/>
        <dbReference type="Rhea" id="RHEA-COMP:11964"/>
        <dbReference type="Rhea" id="RHEA-COMP:11965"/>
        <dbReference type="ChEBI" id="CHEBI:15377"/>
        <dbReference type="ChEBI" id="CHEBI:15378"/>
        <dbReference type="ChEBI" id="CHEBI:15379"/>
        <dbReference type="ChEBI" id="CHEBI:17759"/>
        <dbReference type="ChEBI" id="CHEBI:57618"/>
        <dbReference type="ChEBI" id="CHEBI:58210"/>
        <dbReference type="ChEBI" id="CHEBI:137057"/>
    </reaction>
    <physiologicalReaction direction="left-to-right" evidence="29">
        <dbReference type="Rhea" id="RHEA:53241"/>
    </physiologicalReaction>
</comment>
<evidence type="ECO:0000256" key="10">
    <source>
        <dbReference type="ARBA" id="ARBA00022723"/>
    </source>
</evidence>
<dbReference type="GO" id="GO:0005506">
    <property type="term" value="F:iron ion binding"/>
    <property type="evidence" value="ECO:0007669"/>
    <property type="project" value="InterPro"/>
</dbReference>
<evidence type="ECO:0000256" key="35">
    <source>
        <dbReference type="ARBA" id="ARBA00051748"/>
    </source>
</evidence>
<evidence type="ECO:0000256" key="11">
    <source>
        <dbReference type="ARBA" id="ARBA00022824"/>
    </source>
</evidence>
<evidence type="ECO:0000256" key="5">
    <source>
        <dbReference type="ARBA" id="ARBA00005108"/>
    </source>
</evidence>
<keyword evidence="20" id="KW-1207">Sterol metabolism</keyword>
<feature type="binding site" description="axial binding residue" evidence="46">
    <location>
        <position position="448"/>
    </location>
    <ligand>
        <name>heme</name>
        <dbReference type="ChEBI" id="CHEBI:30413"/>
    </ligand>
    <ligandPart>
        <name>Fe</name>
        <dbReference type="ChEBI" id="CHEBI:18248"/>
    </ligandPart>
</feature>
<evidence type="ECO:0000256" key="3">
    <source>
        <dbReference type="ARBA" id="ARBA00004279"/>
    </source>
</evidence>
<keyword evidence="50" id="KW-1185">Reference proteome</keyword>
<evidence type="ECO:0000256" key="33">
    <source>
        <dbReference type="ARBA" id="ARBA00051527"/>
    </source>
</evidence>
<evidence type="ECO:0000256" key="4">
    <source>
        <dbReference type="ARBA" id="ARBA00004389"/>
    </source>
</evidence>
<keyword evidence="9 48" id="KW-0812">Transmembrane</keyword>
<comment type="catalytic activity">
    <reaction evidence="36">
        <text>(24S)-hydroxycholesterol + reduced [NADPH--hemoprotein reductase] + O2 = (24S,25R)-24,26-dihydroxycholesterol + oxidized [NADPH--hemoprotein reductase] + H2O + H(+)</text>
        <dbReference type="Rhea" id="RHEA:46388"/>
        <dbReference type="Rhea" id="RHEA-COMP:11964"/>
        <dbReference type="Rhea" id="RHEA-COMP:11965"/>
        <dbReference type="ChEBI" id="CHEBI:15377"/>
        <dbReference type="ChEBI" id="CHEBI:15378"/>
        <dbReference type="ChEBI" id="CHEBI:15379"/>
        <dbReference type="ChEBI" id="CHEBI:34310"/>
        <dbReference type="ChEBI" id="CHEBI:57618"/>
        <dbReference type="ChEBI" id="CHEBI:58210"/>
        <dbReference type="ChEBI" id="CHEBI:86165"/>
    </reaction>
    <physiologicalReaction direction="left-to-right" evidence="36">
        <dbReference type="Rhea" id="RHEA:46389"/>
    </physiologicalReaction>
</comment>
<dbReference type="OrthoDB" id="1470350at2759"/>
<dbReference type="InterPro" id="IPR039983">
    <property type="entry name" value="CYP46A1"/>
</dbReference>
<evidence type="ECO:0000256" key="8">
    <source>
        <dbReference type="ARBA" id="ARBA00022617"/>
    </source>
</evidence>
<evidence type="ECO:0000256" key="22">
    <source>
        <dbReference type="ARBA" id="ARBA00023273"/>
    </source>
</evidence>
<evidence type="ECO:0000256" key="30">
    <source>
        <dbReference type="ARBA" id="ARBA00050991"/>
    </source>
</evidence>
<comment type="catalytic activity">
    <reaction evidence="26">
        <text>desmosterol + reduced [NADPH--hemoprotein reductase] + O2 = (24Z),26-hydroxydesmosterol + oxidized [NADPH--hemoprotein reductase] + H2O + H(+)</text>
        <dbReference type="Rhea" id="RHEA:53236"/>
        <dbReference type="Rhea" id="RHEA-COMP:11964"/>
        <dbReference type="Rhea" id="RHEA-COMP:11965"/>
        <dbReference type="ChEBI" id="CHEBI:15377"/>
        <dbReference type="ChEBI" id="CHEBI:15378"/>
        <dbReference type="ChEBI" id="CHEBI:15379"/>
        <dbReference type="ChEBI" id="CHEBI:17737"/>
        <dbReference type="ChEBI" id="CHEBI:57618"/>
        <dbReference type="ChEBI" id="CHEBI:58210"/>
        <dbReference type="ChEBI" id="CHEBI:137053"/>
    </reaction>
    <physiologicalReaction direction="left-to-right" evidence="26">
        <dbReference type="Rhea" id="RHEA:53237"/>
    </physiologicalReaction>
</comment>
<evidence type="ECO:0000256" key="37">
    <source>
        <dbReference type="ARBA" id="ARBA00051817"/>
    </source>
</evidence>
<sequence length="501" mass="57528">MALTFLVFAILTVASILALGFLSFSLYVLYQHWRYRHIPGPPRDGFFTGNVPFIRKERKRVPGRGMSDIWFNWYHEYGSVYVQWIYHVPVVIISDPDMAKKALITLNLPKAERVYSKIGYIFGQRGAGQGILTEVDHEIWRRKRAMLNPAFHRKYLMNLMDAFNSVGDEFLGKLRQYADGKTPVRMVDEFARVTLDIIGKVGFNINLDTIINPDSEFPSAVSLMLQGVQASFQNPFWMFQVSMFPFQNSVIKAVKFLRSFATKVIEERCSALKNGEETPKDVLEHILNEAKENPDLDMDDLVDNFLTIFIAGQETTSNQLSFTLYEILTHPEVEERILKELDEILGCRYSVDYEDLGKLQYLDQTLKEGLRIHPPIPTTQRIVQKEENFGGYKIPGKTPAVVSCFAIHKSAEFWQSPEVFDPDRFSPSQKENISQSKYFPFSLGPRTCIGKTLAQFEAKVLMARVLREFKFELLPGQTAKVDENLTLRPRDGVICTMTLRK</sequence>
<evidence type="ECO:0000256" key="13">
    <source>
        <dbReference type="ARBA" id="ARBA00022989"/>
    </source>
</evidence>
<evidence type="ECO:0000256" key="12">
    <source>
        <dbReference type="ARBA" id="ARBA00022848"/>
    </source>
</evidence>
<keyword evidence="14 47" id="KW-0560">Oxidoreductase</keyword>
<comment type="similarity">
    <text evidence="6 47">Belongs to the cytochrome P450 family.</text>
</comment>
<evidence type="ECO:0000256" key="31">
    <source>
        <dbReference type="ARBA" id="ARBA00051188"/>
    </source>
</evidence>
<evidence type="ECO:0000256" key="7">
    <source>
        <dbReference type="ARBA" id="ARBA00022548"/>
    </source>
</evidence>
<organism evidence="49 50">
    <name type="scientific">Desmophyllum pertusum</name>
    <dbReference type="NCBI Taxonomy" id="174260"/>
    <lineage>
        <taxon>Eukaryota</taxon>
        <taxon>Metazoa</taxon>
        <taxon>Cnidaria</taxon>
        <taxon>Anthozoa</taxon>
        <taxon>Hexacorallia</taxon>
        <taxon>Scleractinia</taxon>
        <taxon>Caryophylliina</taxon>
        <taxon>Caryophylliidae</taxon>
        <taxon>Desmophyllum</taxon>
    </lineage>
</organism>
<evidence type="ECO:0000256" key="38">
    <source>
        <dbReference type="ARBA" id="ARBA00052074"/>
    </source>
</evidence>
<comment type="catalytic activity">
    <reaction evidence="33">
        <text>4beta-hydroxycholesterol + reduced [NADPH--hemoprotein reductase] + O2 = 4beta,24S-dihydroxycholesterol + oxidized [NADPH--hemoprotein reductase] + H2O + H(+)</text>
        <dbReference type="Rhea" id="RHEA:46392"/>
        <dbReference type="Rhea" id="RHEA-COMP:11964"/>
        <dbReference type="Rhea" id="RHEA-COMP:11965"/>
        <dbReference type="ChEBI" id="CHEBI:15377"/>
        <dbReference type="ChEBI" id="CHEBI:15378"/>
        <dbReference type="ChEBI" id="CHEBI:15379"/>
        <dbReference type="ChEBI" id="CHEBI:57618"/>
        <dbReference type="ChEBI" id="CHEBI:58210"/>
        <dbReference type="ChEBI" id="CHEBI:85778"/>
        <dbReference type="ChEBI" id="CHEBI:86087"/>
    </reaction>
    <physiologicalReaction direction="left-to-right" evidence="33">
        <dbReference type="Rhea" id="RHEA:46393"/>
    </physiologicalReaction>
</comment>
<evidence type="ECO:0000313" key="49">
    <source>
        <dbReference type="EMBL" id="KAJ7351685.1"/>
    </source>
</evidence>
<keyword evidence="10 46" id="KW-0479">Metal-binding</keyword>
<evidence type="ECO:0000256" key="40">
    <source>
        <dbReference type="ARBA" id="ARBA00054645"/>
    </source>
</evidence>
<keyword evidence="17 47" id="KW-0503">Monooxygenase</keyword>
<evidence type="ECO:0000256" key="47">
    <source>
        <dbReference type="RuleBase" id="RU000461"/>
    </source>
</evidence>
<dbReference type="GO" id="GO:0098794">
    <property type="term" value="C:postsynapse"/>
    <property type="evidence" value="ECO:0007669"/>
    <property type="project" value="UniProtKB-SubCell"/>
</dbReference>
<dbReference type="PANTHER" id="PTHR24293:SF0">
    <property type="entry name" value="CYP46A1 PROTEIN-RELATED"/>
    <property type="match status" value="1"/>
</dbReference>
<comment type="catalytic activity">
    <reaction evidence="28">
        <text>(24S)-hydroxycholesterol + reduced [NADPH--hemoprotein reductase] + O2 = 24S,25-dihydroxycholesterol + oxidized [NADPH--hemoprotein reductase] + H2O + H(+)</text>
        <dbReference type="Rhea" id="RHEA:46384"/>
        <dbReference type="Rhea" id="RHEA-COMP:11964"/>
        <dbReference type="Rhea" id="RHEA-COMP:11965"/>
        <dbReference type="ChEBI" id="CHEBI:15377"/>
        <dbReference type="ChEBI" id="CHEBI:15378"/>
        <dbReference type="ChEBI" id="CHEBI:15379"/>
        <dbReference type="ChEBI" id="CHEBI:34310"/>
        <dbReference type="ChEBI" id="CHEBI:57618"/>
        <dbReference type="ChEBI" id="CHEBI:58210"/>
        <dbReference type="ChEBI" id="CHEBI:86074"/>
    </reaction>
    <physiologicalReaction direction="left-to-right" evidence="28">
        <dbReference type="Rhea" id="RHEA:46385"/>
    </physiologicalReaction>
</comment>
<comment type="cofactor">
    <cofactor evidence="1 46">
        <name>heme</name>
        <dbReference type="ChEBI" id="CHEBI:30413"/>
    </cofactor>
</comment>
<dbReference type="CDD" id="cd20613">
    <property type="entry name" value="CYP46A1-like"/>
    <property type="match status" value="1"/>
</dbReference>
<evidence type="ECO:0000256" key="29">
    <source>
        <dbReference type="ARBA" id="ARBA00050696"/>
    </source>
</evidence>
<evidence type="ECO:0000256" key="2">
    <source>
        <dbReference type="ARBA" id="ARBA00004111"/>
    </source>
</evidence>
<evidence type="ECO:0000256" key="18">
    <source>
        <dbReference type="ARBA" id="ARBA00023098"/>
    </source>
</evidence>
<keyword evidence="8 46" id="KW-0349">Heme</keyword>
<keyword evidence="18" id="KW-0443">Lipid metabolism</keyword>
<evidence type="ECO:0000256" key="19">
    <source>
        <dbReference type="ARBA" id="ARBA00023136"/>
    </source>
</evidence>
<evidence type="ECO:0000256" key="21">
    <source>
        <dbReference type="ARBA" id="ARBA00023221"/>
    </source>
</evidence>
<feature type="transmembrane region" description="Helical" evidence="48">
    <location>
        <begin position="6"/>
        <end position="30"/>
    </location>
</feature>
<evidence type="ECO:0000256" key="46">
    <source>
        <dbReference type="PIRSR" id="PIRSR602401-1"/>
    </source>
</evidence>
<keyword evidence="16" id="KW-0770">Synapse</keyword>
<keyword evidence="19 48" id="KW-0472">Membrane</keyword>
<evidence type="ECO:0000256" key="43">
    <source>
        <dbReference type="ARBA" id="ARBA00077287"/>
    </source>
</evidence>
<dbReference type="InterPro" id="IPR017972">
    <property type="entry name" value="Cyt_P450_CS"/>
</dbReference>
<dbReference type="GO" id="GO:0020037">
    <property type="term" value="F:heme binding"/>
    <property type="evidence" value="ECO:0007669"/>
    <property type="project" value="InterPro"/>
</dbReference>
<dbReference type="PROSITE" id="PS00086">
    <property type="entry name" value="CYTOCHROME_P450"/>
    <property type="match status" value="1"/>
</dbReference>
<dbReference type="AlphaFoldDB" id="A0A9W9YJR0"/>
<comment type="caution">
    <text evidence="49">The sequence shown here is derived from an EMBL/GenBank/DDBJ whole genome shotgun (WGS) entry which is preliminary data.</text>
</comment>
<comment type="pathway">
    <text evidence="5">Lipid metabolism; C21-steroid hormone metabolism.</text>
</comment>
<evidence type="ECO:0000256" key="41">
    <source>
        <dbReference type="ARBA" id="ARBA00066440"/>
    </source>
</evidence>
<comment type="catalytic activity">
    <reaction evidence="38">
        <text>progesterone + reduced [NADPH--hemoprotein reductase] + O2 = 17alpha-hydroxyprogesterone + oxidized [NADPH--hemoprotein reductase] + H2O + H(+)</text>
        <dbReference type="Rhea" id="RHEA:46308"/>
        <dbReference type="Rhea" id="RHEA-COMP:11964"/>
        <dbReference type="Rhea" id="RHEA-COMP:11965"/>
        <dbReference type="ChEBI" id="CHEBI:15377"/>
        <dbReference type="ChEBI" id="CHEBI:15378"/>
        <dbReference type="ChEBI" id="CHEBI:15379"/>
        <dbReference type="ChEBI" id="CHEBI:17026"/>
        <dbReference type="ChEBI" id="CHEBI:17252"/>
        <dbReference type="ChEBI" id="CHEBI:57618"/>
        <dbReference type="ChEBI" id="CHEBI:58210"/>
    </reaction>
    <physiologicalReaction direction="left-to-right" evidence="38">
        <dbReference type="Rhea" id="RHEA:46309"/>
    </physiologicalReaction>
</comment>
<evidence type="ECO:0000256" key="14">
    <source>
        <dbReference type="ARBA" id="ARBA00023002"/>
    </source>
</evidence>
<keyword evidence="22" id="KW-0966">Cell projection</keyword>
<comment type="catalytic activity">
    <reaction evidence="32">
        <text>testosterone + reduced [NADPH--hemoprotein reductase] + O2 = 6beta,17beta-dihydroxyandrost-4-en-3-one + oxidized [NADPH--hemoprotein reductase] + H2O + H(+)</text>
        <dbReference type="Rhea" id="RHEA:46296"/>
        <dbReference type="Rhea" id="RHEA-COMP:11964"/>
        <dbReference type="Rhea" id="RHEA-COMP:11965"/>
        <dbReference type="ChEBI" id="CHEBI:15377"/>
        <dbReference type="ChEBI" id="CHEBI:15378"/>
        <dbReference type="ChEBI" id="CHEBI:15379"/>
        <dbReference type="ChEBI" id="CHEBI:17347"/>
        <dbReference type="ChEBI" id="CHEBI:34477"/>
        <dbReference type="ChEBI" id="CHEBI:57618"/>
        <dbReference type="ChEBI" id="CHEBI:58210"/>
    </reaction>
    <physiologicalReaction direction="left-to-right" evidence="32">
        <dbReference type="Rhea" id="RHEA:46297"/>
    </physiologicalReaction>
</comment>
<dbReference type="GO" id="GO:0030425">
    <property type="term" value="C:dendrite"/>
    <property type="evidence" value="ECO:0007669"/>
    <property type="project" value="UniProtKB-SubCell"/>
</dbReference>
<dbReference type="InterPro" id="IPR036396">
    <property type="entry name" value="Cyt_P450_sf"/>
</dbReference>
<dbReference type="GO" id="GO:0006707">
    <property type="term" value="P:cholesterol catabolic process"/>
    <property type="evidence" value="ECO:0007669"/>
    <property type="project" value="InterPro"/>
</dbReference>
<evidence type="ECO:0000256" key="15">
    <source>
        <dbReference type="ARBA" id="ARBA00023004"/>
    </source>
</evidence>
<comment type="catalytic activity">
    <reaction evidence="37">
        <text>7-dehydrocholesterol + reduced [NADPH--hemoprotein reductase] + O2 = cholesta-5,7-dien-3beta,24S-diol + oxidized [NADPH--hemoprotein reductase] + H2O + H(+)</text>
        <dbReference type="Rhea" id="RHEA:53244"/>
        <dbReference type="Rhea" id="RHEA-COMP:11964"/>
        <dbReference type="Rhea" id="RHEA-COMP:11965"/>
        <dbReference type="ChEBI" id="CHEBI:15377"/>
        <dbReference type="ChEBI" id="CHEBI:15378"/>
        <dbReference type="ChEBI" id="CHEBI:15379"/>
        <dbReference type="ChEBI" id="CHEBI:17759"/>
        <dbReference type="ChEBI" id="CHEBI:57618"/>
        <dbReference type="ChEBI" id="CHEBI:58210"/>
        <dbReference type="ChEBI" id="CHEBI:137061"/>
    </reaction>
    <physiologicalReaction direction="left-to-right" evidence="37">
        <dbReference type="Rhea" id="RHEA:53245"/>
    </physiologicalReaction>
</comment>
<dbReference type="EMBL" id="MU827359">
    <property type="protein sequence ID" value="KAJ7351685.1"/>
    <property type="molecule type" value="Genomic_DNA"/>
</dbReference>
<evidence type="ECO:0000256" key="23">
    <source>
        <dbReference type="ARBA" id="ARBA00034106"/>
    </source>
</evidence>
<dbReference type="FunFam" id="1.10.630.10:FF:000031">
    <property type="entry name" value="cholesterol 24-hydroxylase isoform X2"/>
    <property type="match status" value="1"/>
</dbReference>
<evidence type="ECO:0000256" key="6">
    <source>
        <dbReference type="ARBA" id="ARBA00010617"/>
    </source>
</evidence>
<keyword evidence="15 46" id="KW-0408">Iron</keyword>
<dbReference type="PANTHER" id="PTHR24293">
    <property type="entry name" value="CYTOCHROME P450 FAMILY 46 SUBFAMILY A"/>
    <property type="match status" value="1"/>
</dbReference>
<evidence type="ECO:0000256" key="36">
    <source>
        <dbReference type="ARBA" id="ARBA00051763"/>
    </source>
</evidence>